<dbReference type="SMART" id="SM00256">
    <property type="entry name" value="FBOX"/>
    <property type="match status" value="1"/>
</dbReference>
<evidence type="ECO:0000259" key="1">
    <source>
        <dbReference type="PROSITE" id="PS50181"/>
    </source>
</evidence>
<gene>
    <name evidence="2" type="ORF">OH76DRAFT_1407946</name>
</gene>
<dbReference type="OrthoDB" id="2748248at2759"/>
<dbReference type="Pfam" id="PF12937">
    <property type="entry name" value="F-box-like"/>
    <property type="match status" value="1"/>
</dbReference>
<dbReference type="PROSITE" id="PS50181">
    <property type="entry name" value="FBOX"/>
    <property type="match status" value="1"/>
</dbReference>
<dbReference type="SUPFAM" id="SSF81383">
    <property type="entry name" value="F-box domain"/>
    <property type="match status" value="1"/>
</dbReference>
<reference evidence="2 3" key="1">
    <citation type="journal article" date="2018" name="Biotechnol. Biofuels">
        <title>Integrative visual omics of the white-rot fungus Polyporus brumalis exposes the biotechnological potential of its oxidative enzymes for delignifying raw plant biomass.</title>
        <authorList>
            <person name="Miyauchi S."/>
            <person name="Rancon A."/>
            <person name="Drula E."/>
            <person name="Hage H."/>
            <person name="Chaduli D."/>
            <person name="Favel A."/>
            <person name="Grisel S."/>
            <person name="Henrissat B."/>
            <person name="Herpoel-Gimbert I."/>
            <person name="Ruiz-Duenas F.J."/>
            <person name="Chevret D."/>
            <person name="Hainaut M."/>
            <person name="Lin J."/>
            <person name="Wang M."/>
            <person name="Pangilinan J."/>
            <person name="Lipzen A."/>
            <person name="Lesage-Meessen L."/>
            <person name="Navarro D."/>
            <person name="Riley R."/>
            <person name="Grigoriev I.V."/>
            <person name="Zhou S."/>
            <person name="Raouche S."/>
            <person name="Rosso M.N."/>
        </authorList>
    </citation>
    <scope>NUCLEOTIDE SEQUENCE [LARGE SCALE GENOMIC DNA]</scope>
    <source>
        <strain evidence="2 3">BRFM 1820</strain>
    </source>
</reference>
<keyword evidence="3" id="KW-1185">Reference proteome</keyword>
<evidence type="ECO:0000313" key="3">
    <source>
        <dbReference type="Proteomes" id="UP000256964"/>
    </source>
</evidence>
<accession>A0A371CZ77</accession>
<dbReference type="Proteomes" id="UP000256964">
    <property type="component" value="Unassembled WGS sequence"/>
</dbReference>
<dbReference type="InterPro" id="IPR001810">
    <property type="entry name" value="F-box_dom"/>
</dbReference>
<dbReference type="Gene3D" id="1.20.1280.50">
    <property type="match status" value="1"/>
</dbReference>
<protein>
    <recommendedName>
        <fullName evidence="1">F-box domain-containing protein</fullName>
    </recommendedName>
</protein>
<dbReference type="InterPro" id="IPR036047">
    <property type="entry name" value="F-box-like_dom_sf"/>
</dbReference>
<dbReference type="AlphaFoldDB" id="A0A371CZ77"/>
<dbReference type="CDD" id="cd09917">
    <property type="entry name" value="F-box_SF"/>
    <property type="match status" value="1"/>
</dbReference>
<proteinExistence type="predicted"/>
<evidence type="ECO:0000313" key="2">
    <source>
        <dbReference type="EMBL" id="RDX45559.1"/>
    </source>
</evidence>
<dbReference type="EMBL" id="KZ857436">
    <property type="protein sequence ID" value="RDX45559.1"/>
    <property type="molecule type" value="Genomic_DNA"/>
</dbReference>
<name>A0A371CZ77_9APHY</name>
<sequence length="583" mass="65852">MALFATMDDIRSSTSFLLPERDLAVFVGLKAGDVRATSHAKIEAHTARIKTVQRHILELHSIHNAALPLHVELPPELVLEIFRHLPFAYRGHIRVMHVCRLWRSLIQRTPEFWADFLSHSLEQSTRRRYEGLIRNGSEQMFLTSLSRSSPLGVNLTGGEWHLETIRTVPHHVCRLSSLTVTIGAYSVDTLFSILRIKIPLLEKLLLRLTCKASNGLMRTEILDKIGSWVPRADHFPRLHTVDVNGVLFPTLAVPTLKHLKLVGCAPAQCTSLTSRPCSRTNVPSLEALVSGLQRCQALLTCELNACLPSRIVTSHGMGVHLPQLQEFAVCTDSPSTRVILETITFPPHVYLSTSRCPTAQDSLLPTPPLPTLLSLHTLSLHVRSLWSPSQEQQEIQCNGTYKGFTDGQRRLVMGPDRIQWVKIGRSEVLNTLVVTFSPLERLTALELDFGFRIPVGEADWKLVLSSFVRLTSLTARSDSCRNLLRVLRRGQFRCPLDTLSISCLKGRRVQELLVRTIQDASLKHLRLRRLEFRQTVLTRERWRTCTRCEREDVDNVPLSAMQLAQLKAVIAEVITFPEVRDAE</sequence>
<organism evidence="2 3">
    <name type="scientific">Lentinus brumalis</name>
    <dbReference type="NCBI Taxonomy" id="2498619"/>
    <lineage>
        <taxon>Eukaryota</taxon>
        <taxon>Fungi</taxon>
        <taxon>Dikarya</taxon>
        <taxon>Basidiomycota</taxon>
        <taxon>Agaricomycotina</taxon>
        <taxon>Agaricomycetes</taxon>
        <taxon>Polyporales</taxon>
        <taxon>Polyporaceae</taxon>
        <taxon>Lentinus</taxon>
    </lineage>
</organism>
<feature type="domain" description="F-box" evidence="1">
    <location>
        <begin position="67"/>
        <end position="116"/>
    </location>
</feature>